<protein>
    <submittedName>
        <fullName evidence="1">Uncharacterized protein</fullName>
    </submittedName>
</protein>
<name>A1B9R3_PARDP</name>
<dbReference type="EnsemblBacteria" id="ABL72257">
    <property type="protein sequence ID" value="ABL72257"/>
    <property type="gene ID" value="Pden_4193"/>
</dbReference>
<evidence type="ECO:0000313" key="1">
    <source>
        <dbReference type="EMBL" id="ABL72257.1"/>
    </source>
</evidence>
<accession>A1B9R3</accession>
<gene>
    <name evidence="1" type="ordered locus">Pden_4193</name>
</gene>
<evidence type="ECO:0000313" key="2">
    <source>
        <dbReference type="Proteomes" id="UP000000361"/>
    </source>
</evidence>
<dbReference type="OrthoDB" id="7767808at2"/>
<dbReference type="STRING" id="318586.Pden_4193"/>
<dbReference type="GeneID" id="93453859"/>
<sequence>MTGTRRKYIIIGAEVDQPEAWLHKDGSINAKKGGDGEPLNVEYIGRLMVDLSQRGKSGVPKAELDALEERIKRALVVQDFSAHDGTAPLSDAEREAILDATTVRIEFESRRRGSKKPDRNTRILVVPSDETLAIADAMLRAQGEAEGFRPPLSYELDRALMLAGMQTEIMEMVREFAARAEPGWTPALQTALEAHVEQAIRERSRFKDASGRPARDVKNEIMSSPLRAFHRSVGIYATNMCR</sequence>
<dbReference type="Proteomes" id="UP000000361">
    <property type="component" value="Chromosome 2"/>
</dbReference>
<dbReference type="HOGENOM" id="CLU_1146349_0_0_5"/>
<organism evidence="1 2">
    <name type="scientific">Paracoccus denitrificans (strain Pd 1222)</name>
    <dbReference type="NCBI Taxonomy" id="318586"/>
    <lineage>
        <taxon>Bacteria</taxon>
        <taxon>Pseudomonadati</taxon>
        <taxon>Pseudomonadota</taxon>
        <taxon>Alphaproteobacteria</taxon>
        <taxon>Rhodobacterales</taxon>
        <taxon>Paracoccaceae</taxon>
        <taxon>Paracoccus</taxon>
    </lineage>
</organism>
<dbReference type="AlphaFoldDB" id="A1B9R3"/>
<dbReference type="KEGG" id="pde:Pden_4193"/>
<dbReference type="EMBL" id="CP000490">
    <property type="protein sequence ID" value="ABL72257.1"/>
    <property type="molecule type" value="Genomic_DNA"/>
</dbReference>
<reference evidence="2" key="1">
    <citation type="submission" date="2006-12" db="EMBL/GenBank/DDBJ databases">
        <title>Complete sequence of chromosome 2 of Paracoccus denitrificans PD1222.</title>
        <authorList>
            <person name="Copeland A."/>
            <person name="Lucas S."/>
            <person name="Lapidus A."/>
            <person name="Barry K."/>
            <person name="Detter J.C."/>
            <person name="Glavina del Rio T."/>
            <person name="Hammon N."/>
            <person name="Israni S."/>
            <person name="Dalin E."/>
            <person name="Tice H."/>
            <person name="Pitluck S."/>
            <person name="Munk A.C."/>
            <person name="Brettin T."/>
            <person name="Bruce D."/>
            <person name="Han C."/>
            <person name="Tapia R."/>
            <person name="Gilna P."/>
            <person name="Schmutz J."/>
            <person name="Larimer F."/>
            <person name="Land M."/>
            <person name="Hauser L."/>
            <person name="Kyrpides N."/>
            <person name="Lykidis A."/>
            <person name="Spiro S."/>
            <person name="Richardson D.J."/>
            <person name="Moir J.W.B."/>
            <person name="Ferguson S.J."/>
            <person name="van Spanning R.J.M."/>
            <person name="Richardson P."/>
        </authorList>
    </citation>
    <scope>NUCLEOTIDE SEQUENCE [LARGE SCALE GENOMIC DNA]</scope>
    <source>
        <strain evidence="2">Pd 1222</strain>
    </source>
</reference>
<dbReference type="RefSeq" id="WP_011750422.1">
    <property type="nucleotide sequence ID" value="NC_008687.1"/>
</dbReference>
<keyword evidence="2" id="KW-1185">Reference proteome</keyword>
<proteinExistence type="predicted"/>
<dbReference type="eggNOG" id="ENOG50313CX">
    <property type="taxonomic scope" value="Bacteria"/>
</dbReference>